<dbReference type="InterPro" id="IPR000182">
    <property type="entry name" value="GNAT_dom"/>
</dbReference>
<gene>
    <name evidence="2" type="ORF">TEOVI_000140400</name>
</gene>
<feature type="domain" description="N-acetyltransferase" evidence="1">
    <location>
        <begin position="183"/>
        <end position="336"/>
    </location>
</feature>
<proteinExistence type="predicted"/>
<keyword evidence="3" id="KW-1185">Reference proteome</keyword>
<dbReference type="PANTHER" id="PTHR43617:SF34">
    <property type="entry name" value="PUTATIVE-RELATED"/>
    <property type="match status" value="1"/>
</dbReference>
<dbReference type="EMBL" id="CZPT02001311">
    <property type="protein sequence ID" value="SCU69835.1"/>
    <property type="molecule type" value="Genomic_DNA"/>
</dbReference>
<dbReference type="PROSITE" id="PS51186">
    <property type="entry name" value="GNAT"/>
    <property type="match status" value="1"/>
</dbReference>
<evidence type="ECO:0000313" key="2">
    <source>
        <dbReference type="EMBL" id="SCU69835.1"/>
    </source>
</evidence>
<protein>
    <submittedName>
        <fullName evidence="2">N-acetyltransferase, putative</fullName>
    </submittedName>
</protein>
<dbReference type="GO" id="GO:0016747">
    <property type="term" value="F:acyltransferase activity, transferring groups other than amino-acyl groups"/>
    <property type="evidence" value="ECO:0007669"/>
    <property type="project" value="InterPro"/>
</dbReference>
<accession>A0A1G4IC71</accession>
<sequence>MNRAARIIPPHRYRTADGEQFTIRHIRNRTAYNSEWVEVRERLVSGASLLPQVLDVASDSSLSVIFIAVGSEESAETGIMGYVVVNMSFIASKTVSVAWISVLNRFRGRHVGRSLLHHVDSFCRANMINHIEAMRTDGLTNLFKKCGFRLSASPVIFKSKAQRKDVQLPSQPQVPYCITSGAVTLRCTTAEDRKGWSLCILEACSYLSGCTELVVNAFSADFRVSAVNSETKRIIGIVSIDSTGWIPLIACLQEYRGQGLGSFMMFIAMEWLRRQGGSEVTLSPLNASVVNFYKRWSFVVDKKSAGKRKRCDDGIPILVRRLSEGERFLPDGYELEDFVHFASSKQNDTLRVAGSG</sequence>
<dbReference type="CDD" id="cd04301">
    <property type="entry name" value="NAT_SF"/>
    <property type="match status" value="2"/>
</dbReference>
<dbReference type="InterPro" id="IPR016181">
    <property type="entry name" value="Acyl_CoA_acyltransferase"/>
</dbReference>
<reference evidence="2" key="1">
    <citation type="submission" date="2016-09" db="EMBL/GenBank/DDBJ databases">
        <authorList>
            <person name="Hebert L."/>
            <person name="Moumen B."/>
        </authorList>
    </citation>
    <scope>NUCLEOTIDE SEQUENCE [LARGE SCALE GENOMIC DNA]</scope>
    <source>
        <strain evidence="2">OVI</strain>
    </source>
</reference>
<dbReference type="Pfam" id="PF00583">
    <property type="entry name" value="Acetyltransf_1"/>
    <property type="match status" value="2"/>
</dbReference>
<dbReference type="VEuPathDB" id="TriTrypDB:TEOVI_000140400"/>
<dbReference type="AlphaFoldDB" id="A0A1G4IC71"/>
<dbReference type="Gene3D" id="3.40.630.30">
    <property type="match status" value="2"/>
</dbReference>
<name>A0A1G4IC71_TRYEQ</name>
<evidence type="ECO:0000259" key="1">
    <source>
        <dbReference type="PROSITE" id="PS51186"/>
    </source>
</evidence>
<comment type="caution">
    <text evidence="2">The sequence shown here is derived from an EMBL/GenBank/DDBJ whole genome shotgun (WGS) entry which is preliminary data.</text>
</comment>
<dbReference type="InterPro" id="IPR050276">
    <property type="entry name" value="MshD_Acetyltransferase"/>
</dbReference>
<evidence type="ECO:0000313" key="3">
    <source>
        <dbReference type="Proteomes" id="UP000195570"/>
    </source>
</evidence>
<organism evidence="2 3">
    <name type="scientific">Trypanosoma equiperdum</name>
    <dbReference type="NCBI Taxonomy" id="5694"/>
    <lineage>
        <taxon>Eukaryota</taxon>
        <taxon>Discoba</taxon>
        <taxon>Euglenozoa</taxon>
        <taxon>Kinetoplastea</taxon>
        <taxon>Metakinetoplastina</taxon>
        <taxon>Trypanosomatida</taxon>
        <taxon>Trypanosomatidae</taxon>
        <taxon>Trypanosoma</taxon>
    </lineage>
</organism>
<dbReference type="Proteomes" id="UP000195570">
    <property type="component" value="Unassembled WGS sequence"/>
</dbReference>
<dbReference type="RefSeq" id="XP_067080736.1">
    <property type="nucleotide sequence ID" value="XM_067224635.1"/>
</dbReference>
<dbReference type="PANTHER" id="PTHR43617">
    <property type="entry name" value="L-AMINO ACID N-ACETYLTRANSFERASE"/>
    <property type="match status" value="1"/>
</dbReference>
<dbReference type="GeneID" id="92375344"/>
<dbReference type="SUPFAM" id="SSF55729">
    <property type="entry name" value="Acyl-CoA N-acyltransferases (Nat)"/>
    <property type="match status" value="2"/>
</dbReference>